<feature type="region of interest" description="Disordered" evidence="6">
    <location>
        <begin position="277"/>
        <end position="331"/>
    </location>
</feature>
<feature type="compositionally biased region" description="Basic and acidic residues" evidence="6">
    <location>
        <begin position="583"/>
        <end position="597"/>
    </location>
</feature>
<dbReference type="EMBL" id="JAACNH010000004">
    <property type="protein sequence ID" value="KAG8444204.1"/>
    <property type="molecule type" value="Genomic_DNA"/>
</dbReference>
<keyword evidence="3" id="KW-0112">Calmodulin-binding</keyword>
<evidence type="ECO:0000256" key="5">
    <source>
        <dbReference type="ARBA" id="ARBA00023288"/>
    </source>
</evidence>
<organism evidence="8 9">
    <name type="scientific">Hymenochirus boettgeri</name>
    <name type="common">Congo dwarf clawed frog</name>
    <dbReference type="NCBI Taxonomy" id="247094"/>
    <lineage>
        <taxon>Eukaryota</taxon>
        <taxon>Metazoa</taxon>
        <taxon>Chordata</taxon>
        <taxon>Craniata</taxon>
        <taxon>Vertebrata</taxon>
        <taxon>Euteleostomi</taxon>
        <taxon>Amphibia</taxon>
        <taxon>Batrachia</taxon>
        <taxon>Anura</taxon>
        <taxon>Pipoidea</taxon>
        <taxon>Pipidae</taxon>
        <taxon>Pipinae</taxon>
        <taxon>Hymenochirus</taxon>
    </lineage>
</organism>
<evidence type="ECO:0000313" key="8">
    <source>
        <dbReference type="EMBL" id="KAG8444204.1"/>
    </source>
</evidence>
<dbReference type="GO" id="GO:0016020">
    <property type="term" value="C:membrane"/>
    <property type="evidence" value="ECO:0007669"/>
    <property type="project" value="UniProtKB-SubCell"/>
</dbReference>
<dbReference type="PANTHER" id="PTHR23209:SF4">
    <property type="entry name" value="A-KINASE ANCHOR PROTEIN 12"/>
    <property type="match status" value="1"/>
</dbReference>
<feature type="region of interest" description="Disordered" evidence="6">
    <location>
        <begin position="1"/>
        <end position="39"/>
    </location>
</feature>
<dbReference type="GO" id="GO:0005516">
    <property type="term" value="F:calmodulin binding"/>
    <property type="evidence" value="ECO:0007669"/>
    <property type="project" value="UniProtKB-KW"/>
</dbReference>
<protein>
    <recommendedName>
        <fullName evidence="7">A kinase-anchoring proteins AKAP-5 and AKAP-12 calmodulin (CaM)-binding domain-containing protein</fullName>
    </recommendedName>
</protein>
<comment type="subcellular location">
    <subcellularLocation>
        <location evidence="1">Membrane</location>
        <topology evidence="1">Lipid-anchor</topology>
    </subcellularLocation>
</comment>
<feature type="compositionally biased region" description="Polar residues" evidence="6">
    <location>
        <begin position="703"/>
        <end position="721"/>
    </location>
</feature>
<dbReference type="InterPro" id="IPR001573">
    <property type="entry name" value="AKAP_WSK"/>
</dbReference>
<proteinExistence type="predicted"/>
<feature type="compositionally biased region" description="Basic and acidic residues" evidence="6">
    <location>
        <begin position="538"/>
        <end position="548"/>
    </location>
</feature>
<feature type="compositionally biased region" description="Basic and acidic residues" evidence="6">
    <location>
        <begin position="614"/>
        <end position="636"/>
    </location>
</feature>
<feature type="compositionally biased region" description="Basic and acidic residues" evidence="6">
    <location>
        <begin position="665"/>
        <end position="683"/>
    </location>
</feature>
<evidence type="ECO:0000259" key="7">
    <source>
        <dbReference type="PROSITE" id="PS51893"/>
    </source>
</evidence>
<keyword evidence="9" id="KW-1185">Reference proteome</keyword>
<keyword evidence="5" id="KW-0449">Lipoprotein</keyword>
<dbReference type="Pfam" id="PF03832">
    <property type="entry name" value="WSK"/>
    <property type="match status" value="3"/>
</dbReference>
<feature type="domain" description="A kinase-anchoring proteins AKAP-5 and AKAP-12 calmodulin (CaM)-binding" evidence="7">
    <location>
        <begin position="565"/>
        <end position="585"/>
    </location>
</feature>
<evidence type="ECO:0000256" key="1">
    <source>
        <dbReference type="ARBA" id="ARBA00004635"/>
    </source>
</evidence>
<feature type="compositionally biased region" description="Basic and acidic residues" evidence="6">
    <location>
        <begin position="321"/>
        <end position="331"/>
    </location>
</feature>
<evidence type="ECO:0000256" key="4">
    <source>
        <dbReference type="ARBA" id="ARBA00023136"/>
    </source>
</evidence>
<feature type="domain" description="A kinase-anchoring proteins AKAP-5 and AKAP-12 calmodulin (CaM)-binding" evidence="7">
    <location>
        <begin position="761"/>
        <end position="781"/>
    </location>
</feature>
<sequence length="2837" mass="310813">MGAGTSQPRDKAKEDEEATENPEDLTGDVSSVDAAGEDSLQVLNKNGQIAIINGTTEGGEEEIVSAVLVETLNMPQEEFVKAVVEENYVSAEQNEETTENTEVVSSEDTKGHGTEDVTEETITTLASEDIKNLPEEASEPQSSEVGFKKVFKFVGFRFTVKKDKVEKTEPVQLLTVKQEKIEDNGEENHEKQIHGNEKSLQETQQAEDPEQQSEKTDSILEAVTVQGDLDKSKIEADGKPEERAKTAESPTNPNVSETYSPLKKFFSTSWAGLRKKTSFRKSKEEDHQEVEKHIESKEHEQDEMEKVSEGEKWNSVLVSDDTSKEPPEKEELKVCISEEIQLHAKEEFLADLQSDLKEKVIGNTGVSENIEDFKPVEFNKQQKEDVADEELAGTITEIQSFITNVEEAKEDFSIMSSDVKVVCEKDKSFVNVEESQTATNTESIEVEICCQEALTTEAELLSSQENAKLQGSPLRKLFSGNGLKRLSGKKHKGKKEDDSKAEDTKEQVPVPSDIPEGDGGNTSPSSPEELEETSPTEKPSEDAPHVMETEGDGSTSDGEKKKDGITPWASFKKLVTPKKYVKRSSESDKEEEVEKMKSSTMSSTDSGASAENQEETKENNEEQKLERSTEEKKKVDSSVSWEALICVGSAKKRARKTSDSDEEEMQKNTEDKKIHEEVEKNECESDSPLVSSQEKEQVCDSPSPEQASSPTEGDGGSTWQSFKRLVTPRRKSRTRVEEKTEEATVVSNIDQSTSDGEAGKEESWVSFKKLIPGRKKKKSDGKQEDSTLNDTKNLEKDCDLGEDDSDVPAVVPLSEYDAVELEKLALKKPAETLNHVTTDNVIIPENATEGLVNAVSVTVVEGERAVTSLEERAPSWISASVTEIVEHANELAESKTTEKVKSELTVVEAVVFGEVSHIPDSGNILINEMELTSEALSALEEAIEYSCAEETTEMLSAVSKLDDSVTSAEEVTSESSQSLDTEDHSEQIIHEVSELSKHSTLALDKEHAEECISVYPNKQSKESQLTNDKKIEENTAGLPYIEHEENRPSFDNEHDKERPTIEEEHVQYEISVLQEKKSVNEAHICCVKADHVSPIKLGDKVSLVESSETNSPSHKSSTCLPLPTKDKHTVSPPILIEENINEIPKAEVDKTQRNLAEDCILVLLEEKTKKCIVPMEKNTDTFASDPVIKQMESSLAISEEYTSTYAFGDGQFEVDTHIRAVKMAHECKNSTLADEEQVKQTTSSLAQQLTNDLSEDISFILQEEKDTESYIVLCEMDTESASILAGNLGKESTIVLDKKHVEESSPTFNENQAAEIMPVIEQAKESFPVVLVEKDNTRVPAVEENEEDTAAVNQVLTCITNNEYKDGGPFVIKEHVAQNALHEDIMQTKESLRHKKITEFVVKNERESEHGQITDSLSYITEKSNAEMLHIVNHPENIPNIDERSGRNADGNIMSAEEVLESSNEADKQGAERVEEPSAAFEEISVDIKTEKSTIDNAAQQFTESVATAATIEQSAISVAQGHTTEYATIATEEQMKENGLVVSHTQAAKNIENVEEIPISENVISTTETQLATGSLADDRTTEGVTEEPAAETNPDISAEPASEDQVRICTVDDQSADSTIIPSQKQSKDNSSFASEGQVTNNILTIDGNQATGPGISSTKTKEAVESTTNGAKEQFTECASTAEKKHAVEKTLQICSTITEITSAEISHAASEEQAEKYASHAVEEHLTDIAIAAAEEQNEESVSSVSEETELTITALNQDAENIGTVPEKSIDITALISMKQDEDNSPNTFEEQIPECDVHVAVEQTAENFPTLIEERDRKYATVTAVQHAVKSATTCVEEQVTEYDSAVVEEYIMENVTTTEKKQPLDSCPNIAEINSAEIFLTAADEQEKISAILNAEENFIENVTSNEEEQTTCGDAVEEQTAEMEEQSTDRSVIVAEKQDEAQCGTNTVDNQSSECAGSVAIEEIAGEDATDTAVQQAVEIAKPCVEEQITEHDSAVVVKRIIENTTTNEGEQTGSCPNITKIKSADIILDAAGEQETIILATVEHVSDSVTATDERQNAKSVITYVEEHTVGSSISSRKQNATVTFVSELPTERSAIEAETEDGENFGPNNVDNQYSECAVSVAEEQTAEIIPNLNVISEEDVTVAVVQKAVKNATACVEEQVTKCDNAVVVKHLIENNTTIEGEQILDSCPNITEVKSADIALAAAGKVETVGVNLVAAERQNAKSEISFAEVQNVQSYVSSGKQGVITVTSLTEQPTETSEIEAVKPGGNDDPNTLEEQNINYTESAVEEQAVENIPKLVEEKAGEDATAATIQQALQCTTACVEVQVTECDSAAVEKHITESIISIEGEQILNIVHTATGEQARISVILSDEEQNFISFEKEQTTESSIFSGKQDSITVTSVVEQSTVRSSIVAKKQDGGQFQPNTVDDRQSSECPVSVDETDKMTFNLTDEIDVEDATVAAVQQTVKSTTACVEEHATECDCAAEDEHIMEKVMTIERNQTLDSCPNIIEIHSTESVLTEAGGQETIIAILAAEEHVTDNVADTEKNTKSLITFVEEQTVESSISSRKKDATVSSVAQHCTERSGIEAQEQDREQFRPNTVDDQSLECAASFVEKILEEHATAASDSHTDESTTTKSPQMTELEKVVENEHALETSVVKENILEENVITSEITSKTIHFLETTKHSEDHSITVNTIVKSVSQKAAAIVDAAIEAATSSLVVEATACEKTLEENVLDNGISKESDDDMSNCAINTVFLLQEEYTHMDESPLNPVNIVHQVSTETVQITHTRSESSILTIKEEKEEELIVQNIAEMNVLEESKNVNS</sequence>
<dbReference type="GO" id="GO:0051018">
    <property type="term" value="F:protein kinase A binding"/>
    <property type="evidence" value="ECO:0007669"/>
    <property type="project" value="InterPro"/>
</dbReference>
<feature type="compositionally biased region" description="Basic and acidic residues" evidence="6">
    <location>
        <begin position="2634"/>
        <end position="2645"/>
    </location>
</feature>
<evidence type="ECO:0000256" key="2">
    <source>
        <dbReference type="ARBA" id="ARBA00022553"/>
    </source>
</evidence>
<feature type="compositionally biased region" description="Polar residues" evidence="6">
    <location>
        <begin position="248"/>
        <end position="259"/>
    </location>
</feature>
<feature type="region of interest" description="Disordered" evidence="6">
    <location>
        <begin position="175"/>
        <end position="261"/>
    </location>
</feature>
<evidence type="ECO:0000313" key="9">
    <source>
        <dbReference type="Proteomes" id="UP000812440"/>
    </source>
</evidence>
<feature type="region of interest" description="Disordered" evidence="6">
    <location>
        <begin position="464"/>
        <end position="806"/>
    </location>
</feature>
<feature type="compositionally biased region" description="Basic and acidic residues" evidence="6">
    <location>
        <begin position="228"/>
        <end position="246"/>
    </location>
</feature>
<feature type="region of interest" description="Disordered" evidence="6">
    <location>
        <begin position="1617"/>
        <end position="1638"/>
    </location>
</feature>
<evidence type="ECO:0000256" key="3">
    <source>
        <dbReference type="ARBA" id="ARBA00022860"/>
    </source>
</evidence>
<dbReference type="OrthoDB" id="8931760at2759"/>
<feature type="region of interest" description="Disordered" evidence="6">
    <location>
        <begin position="2634"/>
        <end position="2654"/>
    </location>
</feature>
<comment type="caution">
    <text evidence="8">The sequence shown here is derived from an EMBL/GenBank/DDBJ whole genome shotgun (WGS) entry which is preliminary data.</text>
</comment>
<feature type="compositionally biased region" description="Basic and acidic residues" evidence="6">
    <location>
        <begin position="177"/>
        <end position="200"/>
    </location>
</feature>
<dbReference type="PROSITE" id="PS51893">
    <property type="entry name" value="AKAP_CAM_BD"/>
    <property type="match status" value="3"/>
</dbReference>
<feature type="compositionally biased region" description="Polar residues" evidence="6">
    <location>
        <begin position="745"/>
        <end position="755"/>
    </location>
</feature>
<dbReference type="Proteomes" id="UP000812440">
    <property type="component" value="Chromosome 5"/>
</dbReference>
<keyword evidence="2" id="KW-0597">Phosphoprotein</keyword>
<dbReference type="GO" id="GO:0090036">
    <property type="term" value="P:regulation of protein kinase C signaling"/>
    <property type="evidence" value="ECO:0007669"/>
    <property type="project" value="InterPro"/>
</dbReference>
<feature type="compositionally biased region" description="Acidic residues" evidence="6">
    <location>
        <begin position="15"/>
        <end position="26"/>
    </location>
</feature>
<evidence type="ECO:0000256" key="6">
    <source>
        <dbReference type="SAM" id="MobiDB-lite"/>
    </source>
</evidence>
<keyword evidence="4" id="KW-0472">Membrane</keyword>
<feature type="region of interest" description="Disordered" evidence="6">
    <location>
        <begin position="1569"/>
        <end position="1605"/>
    </location>
</feature>
<feature type="compositionally biased region" description="Basic and acidic residues" evidence="6">
    <location>
        <begin position="494"/>
        <end position="506"/>
    </location>
</feature>
<feature type="region of interest" description="Disordered" evidence="6">
    <location>
        <begin position="91"/>
        <end position="144"/>
    </location>
</feature>
<reference evidence="8" key="1">
    <citation type="thesis" date="2020" institute="ProQuest LLC" country="789 East Eisenhower Parkway, Ann Arbor, MI, USA">
        <title>Comparative Genomics and Chromosome Evolution.</title>
        <authorList>
            <person name="Mudd A.B."/>
        </authorList>
    </citation>
    <scope>NUCLEOTIDE SEQUENCE</scope>
    <source>
        <strain evidence="8">Female2</strain>
        <tissue evidence="8">Blood</tissue>
    </source>
</reference>
<dbReference type="GO" id="GO:0005737">
    <property type="term" value="C:cytoplasm"/>
    <property type="evidence" value="ECO:0007669"/>
    <property type="project" value="TreeGrafter"/>
</dbReference>
<dbReference type="PANTHER" id="PTHR23209">
    <property type="entry name" value="A-KINASE ANCHOR PROTEIN 12"/>
    <property type="match status" value="1"/>
</dbReference>
<name>A0A8T2JL34_9PIPI</name>
<accession>A0A8T2JL34</accession>
<gene>
    <name evidence="8" type="ORF">GDO86_009406</name>
</gene>
<dbReference type="GO" id="GO:0007165">
    <property type="term" value="P:signal transduction"/>
    <property type="evidence" value="ECO:0007669"/>
    <property type="project" value="TreeGrafter"/>
</dbReference>
<dbReference type="GO" id="GO:0010739">
    <property type="term" value="P:positive regulation of protein kinase A signaling"/>
    <property type="evidence" value="ECO:0007669"/>
    <property type="project" value="InterPro"/>
</dbReference>
<dbReference type="InterPro" id="IPR028540">
    <property type="entry name" value="AKAP12"/>
</dbReference>
<feature type="compositionally biased region" description="Basic and acidic residues" evidence="6">
    <location>
        <begin position="281"/>
        <end position="312"/>
    </location>
</feature>
<feature type="domain" description="A kinase-anchoring proteins AKAP-5 and AKAP-12 calmodulin (CaM)-binding" evidence="7">
    <location>
        <begin position="716"/>
        <end position="736"/>
    </location>
</feature>